<feature type="compositionally biased region" description="Acidic residues" evidence="1">
    <location>
        <begin position="469"/>
        <end position="479"/>
    </location>
</feature>
<name>A0A8H3LJK9_9GLOM</name>
<dbReference type="PROSITE" id="PS51717">
    <property type="entry name" value="G_VLIG"/>
    <property type="match status" value="1"/>
</dbReference>
<dbReference type="InterPro" id="IPR030383">
    <property type="entry name" value="G_VLIG_dom"/>
</dbReference>
<accession>A0A8H3LJK9</accession>
<sequence>MHIVVCNRGISGLIFALYLSEIFITKKISGKILIYHEDNKIRNSKNQLFLVDKNDFLRLPKNISDYISSVSVFKEIFPEQSAYYMDELEKKLLELILKSSDEFIQVINERFDPTNTEQYDLLVLADGYGDLCDNFHFEKNVTSERYELKIDFQTPKGQLQNDEIEILSLLQTRYFMQIQKQDNVQNSFLKINLSKSEYDNIEFNVTSIKDNHPWYINTIRDGFRIFEINIDEDLVSITKGSDDLLISKEFYKSYRQRNDPNENFVCVIGDSAINSFDRNSWQNRSTNLGIAISTAVMLAEQLITEQKPFEITRNNLNGFSDAMLIYRKELEYQFQSMSMDNILLKITNNVIENYNKRHSMGPLSSIDPSDLISILNKYPQLFGIGHTFDHESENILNGIREKYMNIKQSVPEFLKKLDKIQNMVNYFIIFDSYLSSHNISNNIKSNEDGITQDQTINENVGISYNSSEDSNDSSDEETQSESSNDISLEEFFSVTFGKEEINYDATNFVTDELTEEIFKAKVESRLKDPKKGILRNIFPYIVDIINRTIPLQRIQDCIQQISISKELDDPSQTLNRLADCKGRDYLVAFLDKVPKKALSKILFSLTRANIPIPLLFTNKNEFSQKGLRVLREIHNLALQDDYRLLLSFNLSTSELVLPFSKKLYPIICKYRDDYPSITTSGSIDISFHSASENYGRKPVAIVEIYFEENPHHIFLNLIYKFSSFAFYMFLHINDQDFNGSTPSNELNLLIKAMLPRLNNDTYNSKISVIYWSRSKNDDLFSKRKKIIKKLLEPYFRPECIKIEQNFKDTNQFIEKKKRDVLEQLSKPGASICPPLYIKLSETDKESLNIWKSEIEESLFDSKMKFIKFESRSDIFRATHLEHEIETLNDKRSTTESQVNSNFISEGEILNRIQQYRKEQLELGTKEPLSIFTDFAKLINENNIEKLRDFSRQIDDYFKKYLRELQFSNDNIERAEVKQIIERNDISIHDFWREFIILSELNYSNHSNCEASNSTLKHHETNTVLKQLYNVNQKKLQEAYKTWVLEGEPLQLLDGLSLRSLPTNFLSNVLSSLMTNVERRLIVISVIGLESSGKSTLLNYLFHCGFATSASRCTKGVYMSYRTTNFDGKIIDLLILDSEGMASTAQKYITHRTSFDKKITLLALMCSQIVIINTKGLTKDIGDILEVSSWHLDALRHRQSKPRLHFVLRDMVDTIEAQEPAFKDIVDGLKKMFKQIPGCVDTLEDFMSVEQQDVHLLENAFCCYQDDFRPRVANIGKTENVNLPAEVFPAKISSLRQSILKSALLYKNASEQFTNVQGFIPYMKTVWSKINTYGSFLHFENFKAIQSWHQMRNIVNDIRENNLPEFITNSKIIITNYVKEIKLDYSRWSQIETEFRKELDILKDKWIKDNLKKYSELVQEQFDTNTVEEGKRLIYNMLAEERREQDSQWMLLIQEYKDSWLSDCAIEKVGKKIKGLNNTNLRNNEIECRKIFEEIWKEVEDDKIQFNRQIVLQSEELKRHIQVTFNNAVSEFSSTVRQGSKQKEKEKFKRDFWTSIKKPSTLEEHISINIEQIQNIIEINSHFNFFTVKKNVNKRKIAEEIENKLKQTINRITYDLKQKLSLHIEYGQATKWLETLCNCLFEFTQPLTNIEFKSDLDFFEKYLRSQIYKTLRDNTIEWENQQKEKLDNLKKRLSSSFQKILTDFSNESLSKEVVGYILTEFRKQLKVKEKSIDQKLQIYLKKGWEDTYTAADHAFSKSFGALNINAIREYLEDPTEYMSNLFNNDYKMYSEILIEYVLREIEEYYIITKDSLSKGISEWNELFDPKRSYDQLPLSNFFIYLSAHSTPFEYNSLRIFMQREFNVNMKETVPEYDLSDILKDSNSLLGSITIEKPVDFCDILRKSLIESLTNMQTTWNNTERFIVKERMRVHLETKNILLSSWNQLGCLERCPFCSSKCELPDDGHTQHQVKKHLLPAFSGFRNKDTGYPALIVCTEDDAQNKNWGYLKESVHLPFTQFLSKYHPSWLPFPRSEPSDEHVVKMRAIWWKLKDELCEKYSMIDNTDPTWGSRYGSLIPE</sequence>
<comment type="caution">
    <text evidence="3">The sequence shown here is derived from an EMBL/GenBank/DDBJ whole genome shotgun (WGS) entry which is preliminary data.</text>
</comment>
<feature type="domain" description="VLIG-type G" evidence="2">
    <location>
        <begin position="1077"/>
        <end position="1180"/>
    </location>
</feature>
<evidence type="ECO:0000313" key="3">
    <source>
        <dbReference type="EMBL" id="GES86534.1"/>
    </source>
</evidence>
<gene>
    <name evidence="3" type="ORF">RCL2_001359100</name>
</gene>
<dbReference type="InterPro" id="IPR027417">
    <property type="entry name" value="P-loop_NTPase"/>
</dbReference>
<dbReference type="PANTHER" id="PTHR14819">
    <property type="entry name" value="GTP-BINDING"/>
    <property type="match status" value="1"/>
</dbReference>
<dbReference type="Pfam" id="PF25683">
    <property type="entry name" value="URGCP_GTPase"/>
    <property type="match status" value="1"/>
</dbReference>
<dbReference type="InterPro" id="IPR052986">
    <property type="entry name" value="VLIG_GTPase"/>
</dbReference>
<dbReference type="OrthoDB" id="1597724at2759"/>
<evidence type="ECO:0000313" key="4">
    <source>
        <dbReference type="Proteomes" id="UP000615446"/>
    </source>
</evidence>
<dbReference type="Proteomes" id="UP000615446">
    <property type="component" value="Unassembled WGS sequence"/>
</dbReference>
<organism evidence="3 4">
    <name type="scientific">Rhizophagus clarus</name>
    <dbReference type="NCBI Taxonomy" id="94130"/>
    <lineage>
        <taxon>Eukaryota</taxon>
        <taxon>Fungi</taxon>
        <taxon>Fungi incertae sedis</taxon>
        <taxon>Mucoromycota</taxon>
        <taxon>Glomeromycotina</taxon>
        <taxon>Glomeromycetes</taxon>
        <taxon>Glomerales</taxon>
        <taxon>Glomeraceae</taxon>
        <taxon>Rhizophagus</taxon>
    </lineage>
</organism>
<protein>
    <submittedName>
        <fullName evidence="3">Interferon-induced very large GTPase 1-like</fullName>
    </submittedName>
</protein>
<dbReference type="PANTHER" id="PTHR14819:SF25">
    <property type="entry name" value="CHROMOSOME UNDETERMINED SCAFFOLD_52, WHOLE GENOME SHOTGUN SEQUENCE"/>
    <property type="match status" value="1"/>
</dbReference>
<dbReference type="EMBL" id="BLAL01000160">
    <property type="protein sequence ID" value="GES86534.1"/>
    <property type="molecule type" value="Genomic_DNA"/>
</dbReference>
<reference evidence="3" key="1">
    <citation type="submission" date="2019-10" db="EMBL/GenBank/DDBJ databases">
        <title>Conservation and host-specific expression of non-tandemly repeated heterogenous ribosome RNA gene in arbuscular mycorrhizal fungi.</title>
        <authorList>
            <person name="Maeda T."/>
            <person name="Kobayashi Y."/>
            <person name="Nakagawa T."/>
            <person name="Ezawa T."/>
            <person name="Yamaguchi K."/>
            <person name="Bino T."/>
            <person name="Nishimoto Y."/>
            <person name="Shigenobu S."/>
            <person name="Kawaguchi M."/>
        </authorList>
    </citation>
    <scope>NUCLEOTIDE SEQUENCE</scope>
    <source>
        <strain evidence="3">HR1</strain>
    </source>
</reference>
<evidence type="ECO:0000259" key="2">
    <source>
        <dbReference type="PROSITE" id="PS51717"/>
    </source>
</evidence>
<feature type="region of interest" description="Disordered" evidence="1">
    <location>
        <begin position="462"/>
        <end position="484"/>
    </location>
</feature>
<proteinExistence type="predicted"/>
<dbReference type="SUPFAM" id="SSF52540">
    <property type="entry name" value="P-loop containing nucleoside triphosphate hydrolases"/>
    <property type="match status" value="1"/>
</dbReference>
<dbReference type="GO" id="GO:0005525">
    <property type="term" value="F:GTP binding"/>
    <property type="evidence" value="ECO:0007669"/>
    <property type="project" value="InterPro"/>
</dbReference>
<dbReference type="Gene3D" id="3.40.50.300">
    <property type="entry name" value="P-loop containing nucleotide triphosphate hydrolases"/>
    <property type="match status" value="1"/>
</dbReference>
<evidence type="ECO:0000256" key="1">
    <source>
        <dbReference type="SAM" id="MobiDB-lite"/>
    </source>
</evidence>